<dbReference type="InterPro" id="IPR036849">
    <property type="entry name" value="Enolase-like_C_sf"/>
</dbReference>
<dbReference type="InterPro" id="IPR029065">
    <property type="entry name" value="Enolase_C-like"/>
</dbReference>
<dbReference type="InterPro" id="IPR013342">
    <property type="entry name" value="Mandelate_racemase_C"/>
</dbReference>
<protein>
    <submittedName>
        <fullName evidence="5">Mandelate racemase/muconate lactonizing enzyme family protein</fullName>
    </submittedName>
</protein>
<reference evidence="5 6" key="1">
    <citation type="submission" date="2024-05" db="EMBL/GenBank/DDBJ databases">
        <title>Achromobacter denitrificans. BP1, complete genome.</title>
        <authorList>
            <person name="Zhang B."/>
        </authorList>
    </citation>
    <scope>NUCLEOTIDE SEQUENCE [LARGE SCALE GENOMIC DNA]</scope>
    <source>
        <strain evidence="5 6">BP1</strain>
    </source>
</reference>
<dbReference type="SFLD" id="SFLDG00180">
    <property type="entry name" value="muconate_cycloisomerase"/>
    <property type="match status" value="1"/>
</dbReference>
<name>A0ABZ3FUG1_ACHDE</name>
<dbReference type="InterPro" id="IPR013341">
    <property type="entry name" value="Mandelate_racemase_N_dom"/>
</dbReference>
<dbReference type="SMART" id="SM00922">
    <property type="entry name" value="MR_MLE"/>
    <property type="match status" value="1"/>
</dbReference>
<dbReference type="RefSeq" id="WP_123786996.1">
    <property type="nucleotide sequence ID" value="NZ_CP154792.1"/>
</dbReference>
<keyword evidence="6" id="KW-1185">Reference proteome</keyword>
<dbReference type="Pfam" id="PF13378">
    <property type="entry name" value="MR_MLE_C"/>
    <property type="match status" value="1"/>
</dbReference>
<evidence type="ECO:0000256" key="3">
    <source>
        <dbReference type="ARBA" id="ARBA00023235"/>
    </source>
</evidence>
<dbReference type="PANTHER" id="PTHR48073:SF2">
    <property type="entry name" value="O-SUCCINYLBENZOATE SYNTHASE"/>
    <property type="match status" value="1"/>
</dbReference>
<accession>A0ABZ3FUG1</accession>
<dbReference type="Gene3D" id="3.20.20.120">
    <property type="entry name" value="Enolase-like C-terminal domain"/>
    <property type="match status" value="1"/>
</dbReference>
<evidence type="ECO:0000313" key="6">
    <source>
        <dbReference type="Proteomes" id="UP001446337"/>
    </source>
</evidence>
<dbReference type="SFLD" id="SFLDS00001">
    <property type="entry name" value="Enolase"/>
    <property type="match status" value="1"/>
</dbReference>
<dbReference type="Pfam" id="PF02746">
    <property type="entry name" value="MR_MLE_N"/>
    <property type="match status" value="1"/>
</dbReference>
<evidence type="ECO:0000256" key="2">
    <source>
        <dbReference type="ARBA" id="ARBA00022723"/>
    </source>
</evidence>
<organism evidence="5 6">
    <name type="scientific">Achromobacter denitrificans</name>
    <name type="common">Alcaligenes denitrificans</name>
    <dbReference type="NCBI Taxonomy" id="32002"/>
    <lineage>
        <taxon>Bacteria</taxon>
        <taxon>Pseudomonadati</taxon>
        <taxon>Pseudomonadota</taxon>
        <taxon>Betaproteobacteria</taxon>
        <taxon>Burkholderiales</taxon>
        <taxon>Alcaligenaceae</taxon>
        <taxon>Achromobacter</taxon>
    </lineage>
</organism>
<gene>
    <name evidence="5" type="ORF">AAIK43_18400</name>
</gene>
<evidence type="ECO:0000256" key="1">
    <source>
        <dbReference type="ARBA" id="ARBA00008031"/>
    </source>
</evidence>
<evidence type="ECO:0000259" key="4">
    <source>
        <dbReference type="SMART" id="SM00922"/>
    </source>
</evidence>
<sequence>MKLQSCEFFTYRLGYRHPVQWSDTREDAAEFLLLRLNSDSEHSGVSEITLKPTWTGASLRSLVAIIQDVFLPLLHTHNISDIRAVRRALDVVPENHAAKTLIDNALWDLYASAAGQSLWNIWQGRPEVELSWAVTRRPPADMAREAAQYVDQYGFRTLKIKGGQGLETDVRAMREIRQAVGDQISLYVDANGYYPVAQAPDYIRAMADMGAYVVEDPCVLVADASFKTLQKTAKVPILVDFSCHSVDDARIYLDSGARAMSLKPGRLGLSNCLTMSELAKDADAVRVVGLFGESSLGTLSALQLASTLHTNALAAEVTWFLAMVEQVIGFKIQICDGKTTLPQVAGMNQLLDYSRMQAVHI</sequence>
<feature type="domain" description="Mandelate racemase/muconate lactonizing enzyme C-terminal" evidence="4">
    <location>
        <begin position="139"/>
        <end position="236"/>
    </location>
</feature>
<dbReference type="Gene3D" id="3.30.390.10">
    <property type="entry name" value="Enolase-like, N-terminal domain"/>
    <property type="match status" value="1"/>
</dbReference>
<dbReference type="EMBL" id="CP154792">
    <property type="protein sequence ID" value="XAN13382.1"/>
    <property type="molecule type" value="Genomic_DNA"/>
</dbReference>
<keyword evidence="3" id="KW-0413">Isomerase</keyword>
<dbReference type="InterPro" id="IPR018110">
    <property type="entry name" value="Mandel_Rmase/mucon_lact_enz_CS"/>
</dbReference>
<dbReference type="SUPFAM" id="SSF51604">
    <property type="entry name" value="Enolase C-terminal domain-like"/>
    <property type="match status" value="1"/>
</dbReference>
<dbReference type="PANTHER" id="PTHR48073">
    <property type="entry name" value="O-SUCCINYLBENZOATE SYNTHASE-RELATED"/>
    <property type="match status" value="1"/>
</dbReference>
<keyword evidence="2" id="KW-0479">Metal-binding</keyword>
<proteinExistence type="inferred from homology"/>
<dbReference type="SUPFAM" id="SSF54826">
    <property type="entry name" value="Enolase N-terminal domain-like"/>
    <property type="match status" value="1"/>
</dbReference>
<dbReference type="PROSITE" id="PS00909">
    <property type="entry name" value="MR_MLE_2"/>
    <property type="match status" value="1"/>
</dbReference>
<comment type="similarity">
    <text evidence="1">Belongs to the mandelate racemase/muconate lactonizing enzyme family.</text>
</comment>
<evidence type="ECO:0000313" key="5">
    <source>
        <dbReference type="EMBL" id="XAN13382.1"/>
    </source>
</evidence>
<dbReference type="Proteomes" id="UP001446337">
    <property type="component" value="Chromosome"/>
</dbReference>
<dbReference type="InterPro" id="IPR029017">
    <property type="entry name" value="Enolase-like_N"/>
</dbReference>